<dbReference type="OrthoDB" id="506341at2"/>
<keyword evidence="5" id="KW-1003">Cell membrane</keyword>
<evidence type="ECO:0000256" key="6">
    <source>
        <dbReference type="ARBA" id="ARBA00022519"/>
    </source>
</evidence>
<dbReference type="NCBIfam" id="TIGR01728">
    <property type="entry name" value="SsuA_fam"/>
    <property type="match status" value="1"/>
</dbReference>
<dbReference type="CDD" id="cd13553">
    <property type="entry name" value="PBP2_NrtA_CpmA_like"/>
    <property type="match status" value="1"/>
</dbReference>
<evidence type="ECO:0000256" key="8">
    <source>
        <dbReference type="ARBA" id="ARBA00023136"/>
    </source>
</evidence>
<comment type="subcellular location">
    <subcellularLocation>
        <location evidence="2">Cell inner membrane</location>
    </subcellularLocation>
    <subcellularLocation>
        <location evidence="1">Periplasm</location>
    </subcellularLocation>
</comment>
<evidence type="ECO:0000256" key="4">
    <source>
        <dbReference type="ARBA" id="ARBA00022448"/>
    </source>
</evidence>
<accession>A0A1H3NQP5</accession>
<dbReference type="PANTHER" id="PTHR30024">
    <property type="entry name" value="ALIPHATIC SULFONATES-BINDING PROTEIN-RELATED"/>
    <property type="match status" value="1"/>
</dbReference>
<keyword evidence="11" id="KW-1185">Reference proteome</keyword>
<dbReference type="InterPro" id="IPR044527">
    <property type="entry name" value="NrtA/CpmA_ABC-bd_dom"/>
</dbReference>
<dbReference type="PROSITE" id="PS51257">
    <property type="entry name" value="PROKAR_LIPOPROTEIN"/>
    <property type="match status" value="1"/>
</dbReference>
<gene>
    <name evidence="10" type="ORF">SAMN05421736_104168</name>
</gene>
<evidence type="ECO:0000256" key="9">
    <source>
        <dbReference type="SAM" id="SignalP"/>
    </source>
</evidence>
<feature type="chain" id="PRO_5039715419" evidence="9">
    <location>
        <begin position="22"/>
        <end position="342"/>
    </location>
</feature>
<name>A0A1H3NQP5_9BACI</name>
<dbReference type="PANTHER" id="PTHR30024:SF47">
    <property type="entry name" value="TAURINE-BINDING PERIPLASMIC PROTEIN"/>
    <property type="match status" value="1"/>
</dbReference>
<reference evidence="11" key="1">
    <citation type="submission" date="2016-10" db="EMBL/GenBank/DDBJ databases">
        <authorList>
            <person name="Varghese N."/>
            <person name="Submissions S."/>
        </authorList>
    </citation>
    <scope>NUCLEOTIDE SEQUENCE [LARGE SCALE GENOMIC DNA]</scope>
    <source>
        <strain evidence="11">SP</strain>
    </source>
</reference>
<organism evidence="10 11">
    <name type="scientific">Evansella caseinilytica</name>
    <dbReference type="NCBI Taxonomy" id="1503961"/>
    <lineage>
        <taxon>Bacteria</taxon>
        <taxon>Bacillati</taxon>
        <taxon>Bacillota</taxon>
        <taxon>Bacilli</taxon>
        <taxon>Bacillales</taxon>
        <taxon>Bacillaceae</taxon>
        <taxon>Evansella</taxon>
    </lineage>
</organism>
<dbReference type="InterPro" id="IPR010067">
    <property type="entry name" value="ABC_SsuA_sub-bd"/>
</dbReference>
<dbReference type="STRING" id="1503961.SAMN05421736_104168"/>
<dbReference type="Gene3D" id="3.40.190.10">
    <property type="entry name" value="Periplasmic binding protein-like II"/>
    <property type="match status" value="2"/>
</dbReference>
<evidence type="ECO:0000256" key="3">
    <source>
        <dbReference type="ARBA" id="ARBA00010742"/>
    </source>
</evidence>
<evidence type="ECO:0000256" key="2">
    <source>
        <dbReference type="ARBA" id="ARBA00004533"/>
    </source>
</evidence>
<proteinExistence type="inferred from homology"/>
<sequence length="342" mass="37127">MTKSVQLFFALSALFIISACGEGEQGDAAASGENQEQKGEITIGYFPNLDHAAGIVGKEKGYFEEEITDYNVEFKHFPNGNDFIADLDTGSIQLGYVGPGPAINYFLSGGDVVVIGAAANGATLIVSREDSGILTLEDFDGGSFCTPGNGCTHNVQLEIMLQDIGLQSNRLGGTVEHQSRIDPANMVVMFEQGQIDAAAAPEPWGTLLVEEYNANVVAEWNEVFLGEELASVVVVTTNEFLANHPDVVEQALRAHKRAVDFTQENTEDTLNTVNDLIFDLTQSRLPEHVLEKAWERMVITTETHGEALQAWADASYELKFMDSEPNLDGFVDTSILDGILAE</sequence>
<feature type="signal peptide" evidence="9">
    <location>
        <begin position="1"/>
        <end position="21"/>
    </location>
</feature>
<evidence type="ECO:0000256" key="1">
    <source>
        <dbReference type="ARBA" id="ARBA00004418"/>
    </source>
</evidence>
<dbReference type="AlphaFoldDB" id="A0A1H3NQP5"/>
<keyword evidence="6" id="KW-0997">Cell inner membrane</keyword>
<dbReference type="Proteomes" id="UP000198935">
    <property type="component" value="Unassembled WGS sequence"/>
</dbReference>
<dbReference type="SUPFAM" id="SSF53850">
    <property type="entry name" value="Periplasmic binding protein-like II"/>
    <property type="match status" value="1"/>
</dbReference>
<dbReference type="GO" id="GO:0042597">
    <property type="term" value="C:periplasmic space"/>
    <property type="evidence" value="ECO:0007669"/>
    <property type="project" value="UniProtKB-SubCell"/>
</dbReference>
<comment type="similarity">
    <text evidence="3">Belongs to the bacterial solute-binding protein SsuA/TauA family.</text>
</comment>
<dbReference type="EMBL" id="FNPI01000004">
    <property type="protein sequence ID" value="SDY91236.1"/>
    <property type="molecule type" value="Genomic_DNA"/>
</dbReference>
<dbReference type="Pfam" id="PF13379">
    <property type="entry name" value="NMT1_2"/>
    <property type="match status" value="1"/>
</dbReference>
<protein>
    <submittedName>
        <fullName evidence="10">NitT/TauT family transport system substrate-binding protein</fullName>
    </submittedName>
</protein>
<evidence type="ECO:0000256" key="5">
    <source>
        <dbReference type="ARBA" id="ARBA00022475"/>
    </source>
</evidence>
<evidence type="ECO:0000313" key="10">
    <source>
        <dbReference type="EMBL" id="SDY91236.1"/>
    </source>
</evidence>
<keyword evidence="8" id="KW-0472">Membrane</keyword>
<keyword evidence="7 9" id="KW-0732">Signal</keyword>
<dbReference type="GO" id="GO:0005886">
    <property type="term" value="C:plasma membrane"/>
    <property type="evidence" value="ECO:0007669"/>
    <property type="project" value="UniProtKB-SubCell"/>
</dbReference>
<dbReference type="GO" id="GO:0042626">
    <property type="term" value="F:ATPase-coupled transmembrane transporter activity"/>
    <property type="evidence" value="ECO:0007669"/>
    <property type="project" value="InterPro"/>
</dbReference>
<evidence type="ECO:0000256" key="7">
    <source>
        <dbReference type="ARBA" id="ARBA00022729"/>
    </source>
</evidence>
<keyword evidence="4" id="KW-0813">Transport</keyword>
<evidence type="ECO:0000313" key="11">
    <source>
        <dbReference type="Proteomes" id="UP000198935"/>
    </source>
</evidence>